<sequence length="368" mass="42638">LAECSIRLNRLHHPLLQELAVEIAAQSKGSKFPPKDNNSPFRFMDLPPECRLRILEHTDLVTPLREVEWNPKDNFYVHYSTLGCPDREFYPDPDDDSTHSHYACQFRDCWDIEPLGDGCFCMRYHTAFSSKCRCWTPPTPLFLVCRLLRHEAQTVFFENNHFVISPEAGCILPVDNSPDHLEALIFFDKVIPSSALRSLKSLEIVFPPFHNDYLQVHEPAYRQWLQVIDRMCQLNLPNLSLAVVMADGPARHLNDGRLFRGSISEQQARKVFDMYSRTLEPLSKLKQNGLRAFFLTLASPYTWAAEHRKNSLLAPHLQAVYDAADDHCREIECERLEFTQIMEQAVMGKDYDSSMVQERSHGRSQWLE</sequence>
<evidence type="ECO:0000313" key="1">
    <source>
        <dbReference type="EMBL" id="TVY87470.1"/>
    </source>
</evidence>
<name>A0A559M3E7_9HELO</name>
<dbReference type="EMBL" id="QGML01002422">
    <property type="protein sequence ID" value="TVY87470.1"/>
    <property type="molecule type" value="Genomic_DNA"/>
</dbReference>
<dbReference type="AlphaFoldDB" id="A0A559M3E7"/>
<dbReference type="PANTHER" id="PTHR42085">
    <property type="entry name" value="F-BOX DOMAIN-CONTAINING PROTEIN"/>
    <property type="match status" value="1"/>
</dbReference>
<proteinExistence type="predicted"/>
<feature type="non-terminal residue" evidence="1">
    <location>
        <position position="368"/>
    </location>
</feature>
<dbReference type="InterPro" id="IPR038883">
    <property type="entry name" value="AN11006-like"/>
</dbReference>
<keyword evidence="2" id="KW-1185">Reference proteome</keyword>
<evidence type="ECO:0000313" key="2">
    <source>
        <dbReference type="Proteomes" id="UP000315522"/>
    </source>
</evidence>
<organism evidence="1 2">
    <name type="scientific">Lachnellula willkommii</name>
    <dbReference type="NCBI Taxonomy" id="215461"/>
    <lineage>
        <taxon>Eukaryota</taxon>
        <taxon>Fungi</taxon>
        <taxon>Dikarya</taxon>
        <taxon>Ascomycota</taxon>
        <taxon>Pezizomycotina</taxon>
        <taxon>Leotiomycetes</taxon>
        <taxon>Helotiales</taxon>
        <taxon>Lachnaceae</taxon>
        <taxon>Lachnellula</taxon>
    </lineage>
</organism>
<feature type="non-terminal residue" evidence="1">
    <location>
        <position position="1"/>
    </location>
</feature>
<reference evidence="1 2" key="1">
    <citation type="submission" date="2018-05" db="EMBL/GenBank/DDBJ databases">
        <title>Genome sequencing and assembly of the regulated plant pathogen Lachnellula willkommii and related sister species for the development of diagnostic species identification markers.</title>
        <authorList>
            <person name="Giroux E."/>
            <person name="Bilodeau G."/>
        </authorList>
    </citation>
    <scope>NUCLEOTIDE SEQUENCE [LARGE SCALE GENOMIC DNA]</scope>
    <source>
        <strain evidence="1 2">CBS 172.35</strain>
    </source>
</reference>
<comment type="caution">
    <text evidence="1">The sequence shown here is derived from an EMBL/GenBank/DDBJ whole genome shotgun (WGS) entry which is preliminary data.</text>
</comment>
<gene>
    <name evidence="1" type="ORF">LAWI1_G007869</name>
</gene>
<dbReference type="PANTHER" id="PTHR42085:SF6">
    <property type="entry name" value="F-BOX DOMAIN-CONTAINING PROTEIN"/>
    <property type="match status" value="1"/>
</dbReference>
<accession>A0A559M3E7</accession>
<dbReference type="Proteomes" id="UP000315522">
    <property type="component" value="Unassembled WGS sequence"/>
</dbReference>
<protein>
    <submittedName>
        <fullName evidence="1">Uncharacterized protein</fullName>
    </submittedName>
</protein>